<gene>
    <name evidence="2" type="ORF">GSCOC_T00033750001</name>
</gene>
<evidence type="ECO:0000313" key="3">
    <source>
        <dbReference type="Proteomes" id="UP000295252"/>
    </source>
</evidence>
<keyword evidence="3" id="KW-1185">Reference proteome</keyword>
<feature type="transmembrane region" description="Helical" evidence="1">
    <location>
        <begin position="123"/>
        <end position="141"/>
    </location>
</feature>
<reference evidence="3" key="1">
    <citation type="journal article" date="2014" name="Science">
        <title>The coffee genome provides insight into the convergent evolution of caffeine biosynthesis.</title>
        <authorList>
            <person name="Denoeud F."/>
            <person name="Carretero-Paulet L."/>
            <person name="Dereeper A."/>
            <person name="Droc G."/>
            <person name="Guyot R."/>
            <person name="Pietrella M."/>
            <person name="Zheng C."/>
            <person name="Alberti A."/>
            <person name="Anthony F."/>
            <person name="Aprea G."/>
            <person name="Aury J.M."/>
            <person name="Bento P."/>
            <person name="Bernard M."/>
            <person name="Bocs S."/>
            <person name="Campa C."/>
            <person name="Cenci A."/>
            <person name="Combes M.C."/>
            <person name="Crouzillat D."/>
            <person name="Da Silva C."/>
            <person name="Daddiego L."/>
            <person name="De Bellis F."/>
            <person name="Dussert S."/>
            <person name="Garsmeur O."/>
            <person name="Gayraud T."/>
            <person name="Guignon V."/>
            <person name="Jahn K."/>
            <person name="Jamilloux V."/>
            <person name="Joet T."/>
            <person name="Labadie K."/>
            <person name="Lan T."/>
            <person name="Leclercq J."/>
            <person name="Lepelley M."/>
            <person name="Leroy T."/>
            <person name="Li L.T."/>
            <person name="Librado P."/>
            <person name="Lopez L."/>
            <person name="Munoz A."/>
            <person name="Noel B."/>
            <person name="Pallavicini A."/>
            <person name="Perrotta G."/>
            <person name="Poncet V."/>
            <person name="Pot D."/>
            <person name="Priyono X."/>
            <person name="Rigoreau M."/>
            <person name="Rouard M."/>
            <person name="Rozas J."/>
            <person name="Tranchant-Dubreuil C."/>
            <person name="VanBuren R."/>
            <person name="Zhang Q."/>
            <person name="Andrade A.C."/>
            <person name="Argout X."/>
            <person name="Bertrand B."/>
            <person name="de Kochko A."/>
            <person name="Graziosi G."/>
            <person name="Henry R.J."/>
            <person name="Jayarama X."/>
            <person name="Ming R."/>
            <person name="Nagai C."/>
            <person name="Rounsley S."/>
            <person name="Sankoff D."/>
            <person name="Giuliano G."/>
            <person name="Albert V.A."/>
            <person name="Wincker P."/>
            <person name="Lashermes P."/>
        </authorList>
    </citation>
    <scope>NUCLEOTIDE SEQUENCE [LARGE SCALE GENOMIC DNA]</scope>
    <source>
        <strain evidence="3">cv. DH200-94</strain>
    </source>
</reference>
<dbReference type="EMBL" id="HG739139">
    <property type="protein sequence ID" value="CDP11477.1"/>
    <property type="molecule type" value="Genomic_DNA"/>
</dbReference>
<dbReference type="InParanoid" id="A0A068UT33"/>
<proteinExistence type="predicted"/>
<feature type="transmembrane region" description="Helical" evidence="1">
    <location>
        <begin position="92"/>
        <end position="111"/>
    </location>
</feature>
<dbReference type="Proteomes" id="UP000295252">
    <property type="component" value="Chromosome II"/>
</dbReference>
<protein>
    <recommendedName>
        <fullName evidence="4">Transmembrane protein</fullName>
    </recommendedName>
</protein>
<keyword evidence="1" id="KW-1133">Transmembrane helix</keyword>
<keyword evidence="1" id="KW-0472">Membrane</keyword>
<dbReference type="Gramene" id="CDP11477">
    <property type="protein sequence ID" value="CDP11477"/>
    <property type="gene ID" value="GSCOC_T00033750001"/>
</dbReference>
<name>A0A068UT33_COFCA</name>
<accession>A0A068UT33</accession>
<feature type="transmembrane region" description="Helical" evidence="1">
    <location>
        <begin position="7"/>
        <end position="30"/>
    </location>
</feature>
<keyword evidence="1" id="KW-0812">Transmembrane</keyword>
<evidence type="ECO:0000313" key="2">
    <source>
        <dbReference type="EMBL" id="CDP11477.1"/>
    </source>
</evidence>
<evidence type="ECO:0000256" key="1">
    <source>
        <dbReference type="SAM" id="Phobius"/>
    </source>
</evidence>
<evidence type="ECO:0008006" key="4">
    <source>
        <dbReference type="Google" id="ProtNLM"/>
    </source>
</evidence>
<sequence>MISSSKYIFIFISKIVIITLIISNIIMAVVNNNNIHHPSVRFTRMKEAKFTRTKRRKKDITNTNTCPRPPHHALPLLSPPPHRERRCQLFCLYSLTLRALLTFDCVISLSLSFTHFLSHTQHALLFSVLCSAPLCCCLLAFGGTYSLLVASGGFQSFSLLLLSGGFKDKRFGSWASGFLTDY</sequence>
<organism evidence="2 3">
    <name type="scientific">Coffea canephora</name>
    <name type="common">Robusta coffee</name>
    <dbReference type="NCBI Taxonomy" id="49390"/>
    <lineage>
        <taxon>Eukaryota</taxon>
        <taxon>Viridiplantae</taxon>
        <taxon>Streptophyta</taxon>
        <taxon>Embryophyta</taxon>
        <taxon>Tracheophyta</taxon>
        <taxon>Spermatophyta</taxon>
        <taxon>Magnoliopsida</taxon>
        <taxon>eudicotyledons</taxon>
        <taxon>Gunneridae</taxon>
        <taxon>Pentapetalae</taxon>
        <taxon>asterids</taxon>
        <taxon>lamiids</taxon>
        <taxon>Gentianales</taxon>
        <taxon>Rubiaceae</taxon>
        <taxon>Ixoroideae</taxon>
        <taxon>Gardenieae complex</taxon>
        <taxon>Bertiereae - Coffeeae clade</taxon>
        <taxon>Coffeeae</taxon>
        <taxon>Coffea</taxon>
    </lineage>
</organism>
<dbReference type="AlphaFoldDB" id="A0A068UT33"/>